<feature type="domain" description="HNH nuclease" evidence="1">
    <location>
        <begin position="14"/>
        <end position="68"/>
    </location>
</feature>
<gene>
    <name evidence="2" type="ORF">CWATWH0003_3421t4</name>
</gene>
<dbReference type="Gene3D" id="1.10.30.50">
    <property type="match status" value="1"/>
</dbReference>
<comment type="caution">
    <text evidence="2">The sequence shown here is derived from an EMBL/GenBank/DDBJ whole genome shotgun (WGS) entry which is preliminary data.</text>
</comment>
<accession>G5J7I3</accession>
<evidence type="ECO:0000313" key="3">
    <source>
        <dbReference type="Proteomes" id="UP000003477"/>
    </source>
</evidence>
<dbReference type="InterPro" id="IPR002711">
    <property type="entry name" value="HNH"/>
</dbReference>
<protein>
    <recommendedName>
        <fullName evidence="1">HNH nuclease domain-containing protein</fullName>
    </recommendedName>
</protein>
<dbReference type="CDD" id="cd00085">
    <property type="entry name" value="HNHc"/>
    <property type="match status" value="1"/>
</dbReference>
<dbReference type="GO" id="GO:0008270">
    <property type="term" value="F:zinc ion binding"/>
    <property type="evidence" value="ECO:0007669"/>
    <property type="project" value="InterPro"/>
</dbReference>
<dbReference type="GO" id="GO:0004519">
    <property type="term" value="F:endonuclease activity"/>
    <property type="evidence" value="ECO:0007669"/>
    <property type="project" value="InterPro"/>
</dbReference>
<dbReference type="Pfam" id="PF01844">
    <property type="entry name" value="HNH"/>
    <property type="match status" value="1"/>
</dbReference>
<dbReference type="InterPro" id="IPR003615">
    <property type="entry name" value="HNH_nuc"/>
</dbReference>
<dbReference type="EMBL" id="AESD01000508">
    <property type="protein sequence ID" value="EHJ11855.1"/>
    <property type="molecule type" value="Genomic_DNA"/>
</dbReference>
<name>G5J7I3_CROWT</name>
<dbReference type="RefSeq" id="WP_007311477.1">
    <property type="nucleotide sequence ID" value="NZ_AESD01000508.1"/>
</dbReference>
<dbReference type="SMART" id="SM00507">
    <property type="entry name" value="HNHc"/>
    <property type="match status" value="1"/>
</dbReference>
<proteinExistence type="predicted"/>
<reference evidence="2 3" key="1">
    <citation type="journal article" date="2011" name="Front. Microbiol.">
        <title>Two Strains of Crocosphaera watsonii with Highly Conserved Genomes are Distinguished by Strain-Specific Features.</title>
        <authorList>
            <person name="Bench S.R."/>
            <person name="Ilikchyan I.N."/>
            <person name="Tripp H.J."/>
            <person name="Zehr J.P."/>
        </authorList>
    </citation>
    <scope>NUCLEOTIDE SEQUENCE [LARGE SCALE GENOMIC DNA]</scope>
    <source>
        <strain evidence="2 3">WH 0003</strain>
    </source>
</reference>
<dbReference type="GeneID" id="88766961"/>
<dbReference type="GO" id="GO:0003676">
    <property type="term" value="F:nucleic acid binding"/>
    <property type="evidence" value="ECO:0007669"/>
    <property type="project" value="InterPro"/>
</dbReference>
<evidence type="ECO:0000313" key="2">
    <source>
        <dbReference type="EMBL" id="EHJ11855.1"/>
    </source>
</evidence>
<evidence type="ECO:0000259" key="1">
    <source>
        <dbReference type="SMART" id="SM00507"/>
    </source>
</evidence>
<feature type="non-terminal residue" evidence="2">
    <location>
        <position position="1"/>
    </location>
</feature>
<dbReference type="Proteomes" id="UP000003477">
    <property type="component" value="Unassembled WGS sequence"/>
</dbReference>
<dbReference type="AlphaFoldDB" id="G5J7I3"/>
<sequence length="158" mass="18128">YWSTRMGKHPEMPTRKASLLKRQKGVCPWCCLHFREGDILEVDHILATALGGKDEFKNLQLLHGHCHNEKTALDMEHIRKHQSTKRLKLINQELNKLVWYWENDILITSNQKVGCSTDKDKYVEYPCAMKVASTVSDGRGVMVTSTSTPSRSQLLEMS</sequence>
<organism evidence="2 3">
    <name type="scientific">Crocosphaera watsonii WH 0003</name>
    <dbReference type="NCBI Taxonomy" id="423471"/>
    <lineage>
        <taxon>Bacteria</taxon>
        <taxon>Bacillati</taxon>
        <taxon>Cyanobacteriota</taxon>
        <taxon>Cyanophyceae</taxon>
        <taxon>Oscillatoriophycideae</taxon>
        <taxon>Chroococcales</taxon>
        <taxon>Aphanothecaceae</taxon>
        <taxon>Crocosphaera</taxon>
    </lineage>
</organism>